<reference evidence="1 2" key="1">
    <citation type="submission" date="2016-10" db="EMBL/GenBank/DDBJ databases">
        <authorList>
            <person name="de Groot N.N."/>
        </authorList>
    </citation>
    <scope>NUCLEOTIDE SEQUENCE [LARGE SCALE GENOMIC DNA]</scope>
    <source>
        <strain evidence="1 2">L 420-91</strain>
    </source>
</reference>
<evidence type="ECO:0000313" key="1">
    <source>
        <dbReference type="EMBL" id="SDH48764.1"/>
    </source>
</evidence>
<dbReference type="EMBL" id="FNDE01000028">
    <property type="protein sequence ID" value="SDH48764.1"/>
    <property type="molecule type" value="Genomic_DNA"/>
</dbReference>
<dbReference type="AlphaFoldDB" id="A0A1G8CU32"/>
<protein>
    <submittedName>
        <fullName evidence="1">Uncharacterized protein</fullName>
    </submittedName>
</protein>
<dbReference type="Proteomes" id="UP000198956">
    <property type="component" value="Unassembled WGS sequence"/>
</dbReference>
<proteinExistence type="predicted"/>
<sequence>MTQALFFVYIFLNIKFTIRSQVHKSKEKQVVSKVG</sequence>
<organism evidence="1 2">
    <name type="scientific">Aneurinibacillus thermoaerophilus</name>
    <dbReference type="NCBI Taxonomy" id="143495"/>
    <lineage>
        <taxon>Bacteria</taxon>
        <taxon>Bacillati</taxon>
        <taxon>Bacillota</taxon>
        <taxon>Bacilli</taxon>
        <taxon>Bacillales</taxon>
        <taxon>Paenibacillaceae</taxon>
        <taxon>Aneurinibacillus group</taxon>
        <taxon>Aneurinibacillus</taxon>
    </lineage>
</organism>
<name>A0A1G8CU32_ANETH</name>
<gene>
    <name evidence="1" type="ORF">SAMN04489735_10286</name>
</gene>
<evidence type="ECO:0000313" key="2">
    <source>
        <dbReference type="Proteomes" id="UP000198956"/>
    </source>
</evidence>
<accession>A0A1G8CU32</accession>